<feature type="coiled-coil region" evidence="1">
    <location>
        <begin position="44"/>
        <end position="81"/>
    </location>
</feature>
<keyword evidence="1" id="KW-0175">Coiled coil</keyword>
<evidence type="ECO:0000313" key="3">
    <source>
        <dbReference type="EMBL" id="KKK76970.1"/>
    </source>
</evidence>
<sequence length="115" mass="12747">MTIDGPTLIGIGTILSALVALGAWLKTRKTQEIEAGSALVEDALKLQKAAHQAYAEAVEELEEMRNAIAEIRTEMYVLRAEMEFWRGVAHAARSDYRATTGTDPVWWKPFVSKIA</sequence>
<keyword evidence="2" id="KW-0472">Membrane</keyword>
<evidence type="ECO:0000256" key="1">
    <source>
        <dbReference type="SAM" id="Coils"/>
    </source>
</evidence>
<comment type="caution">
    <text evidence="3">The sequence shown here is derived from an EMBL/GenBank/DDBJ whole genome shotgun (WGS) entry which is preliminary data.</text>
</comment>
<protein>
    <submittedName>
        <fullName evidence="3">Uncharacterized protein</fullName>
    </submittedName>
</protein>
<evidence type="ECO:0000256" key="2">
    <source>
        <dbReference type="SAM" id="Phobius"/>
    </source>
</evidence>
<proteinExistence type="predicted"/>
<name>A0A0F8YT80_9ZZZZ</name>
<accession>A0A0F8YT80</accession>
<keyword evidence="2" id="KW-1133">Transmembrane helix</keyword>
<dbReference type="AlphaFoldDB" id="A0A0F8YT80"/>
<keyword evidence="2" id="KW-0812">Transmembrane</keyword>
<dbReference type="EMBL" id="LAZR01055174">
    <property type="protein sequence ID" value="KKK76970.1"/>
    <property type="molecule type" value="Genomic_DNA"/>
</dbReference>
<feature type="transmembrane region" description="Helical" evidence="2">
    <location>
        <begin position="6"/>
        <end position="25"/>
    </location>
</feature>
<organism evidence="3">
    <name type="scientific">marine sediment metagenome</name>
    <dbReference type="NCBI Taxonomy" id="412755"/>
    <lineage>
        <taxon>unclassified sequences</taxon>
        <taxon>metagenomes</taxon>
        <taxon>ecological metagenomes</taxon>
    </lineage>
</organism>
<reference evidence="3" key="1">
    <citation type="journal article" date="2015" name="Nature">
        <title>Complex archaea that bridge the gap between prokaryotes and eukaryotes.</title>
        <authorList>
            <person name="Spang A."/>
            <person name="Saw J.H."/>
            <person name="Jorgensen S.L."/>
            <person name="Zaremba-Niedzwiedzka K."/>
            <person name="Martijn J."/>
            <person name="Lind A.E."/>
            <person name="van Eijk R."/>
            <person name="Schleper C."/>
            <person name="Guy L."/>
            <person name="Ettema T.J."/>
        </authorList>
    </citation>
    <scope>NUCLEOTIDE SEQUENCE</scope>
</reference>
<gene>
    <name evidence="3" type="ORF">LCGC14_2858290</name>
</gene>